<gene>
    <name evidence="1" type="ORF">OVA965_LOCUS43065</name>
    <name evidence="2" type="ORF">TMI583_LOCUS45187</name>
</gene>
<feature type="non-terminal residue" evidence="2">
    <location>
        <position position="143"/>
    </location>
</feature>
<proteinExistence type="predicted"/>
<dbReference type="Proteomes" id="UP000677228">
    <property type="component" value="Unassembled WGS sequence"/>
</dbReference>
<dbReference type="AlphaFoldDB" id="A0A8S2WKA9"/>
<dbReference type="InterPro" id="IPR011990">
    <property type="entry name" value="TPR-like_helical_dom_sf"/>
</dbReference>
<dbReference type="EMBL" id="CAJOBA010079936">
    <property type="protein sequence ID" value="CAF4436853.1"/>
    <property type="molecule type" value="Genomic_DNA"/>
</dbReference>
<dbReference type="Gene3D" id="1.25.40.10">
    <property type="entry name" value="Tetratricopeptide repeat domain"/>
    <property type="match status" value="1"/>
</dbReference>
<evidence type="ECO:0000313" key="3">
    <source>
        <dbReference type="Proteomes" id="UP000682733"/>
    </source>
</evidence>
<evidence type="ECO:0000313" key="2">
    <source>
        <dbReference type="EMBL" id="CAF4436853.1"/>
    </source>
</evidence>
<dbReference type="SUPFAM" id="SSF48452">
    <property type="entry name" value="TPR-like"/>
    <property type="match status" value="1"/>
</dbReference>
<dbReference type="Proteomes" id="UP000682733">
    <property type="component" value="Unassembled WGS sequence"/>
</dbReference>
<name>A0A8S2WKA9_9BILA</name>
<reference evidence="2" key="1">
    <citation type="submission" date="2021-02" db="EMBL/GenBank/DDBJ databases">
        <authorList>
            <person name="Nowell W R."/>
        </authorList>
    </citation>
    <scope>NUCLEOTIDE SEQUENCE</scope>
</reference>
<accession>A0A8S2WKA9</accession>
<sequence>LSLEKAKSFLERALNLNQTYVEAVVSLVEVYNQLKQQNKSVELLKEHLQTNNDPRLKQLLVENLMKSGHSEEVLQQVVKSFQGSDLSSPTLKAHIERIEKEMSEDTNGMDNGFDSSRFDGINMDEMDQMRDDVMNYTFSDDDI</sequence>
<comment type="caution">
    <text evidence="2">The sequence shown here is derived from an EMBL/GenBank/DDBJ whole genome shotgun (WGS) entry which is preliminary data.</text>
</comment>
<protein>
    <submittedName>
        <fullName evidence="2">Uncharacterized protein</fullName>
    </submittedName>
</protein>
<organism evidence="2 3">
    <name type="scientific">Didymodactylos carnosus</name>
    <dbReference type="NCBI Taxonomy" id="1234261"/>
    <lineage>
        <taxon>Eukaryota</taxon>
        <taxon>Metazoa</taxon>
        <taxon>Spiralia</taxon>
        <taxon>Gnathifera</taxon>
        <taxon>Rotifera</taxon>
        <taxon>Eurotatoria</taxon>
        <taxon>Bdelloidea</taxon>
        <taxon>Philodinida</taxon>
        <taxon>Philodinidae</taxon>
        <taxon>Didymodactylos</taxon>
    </lineage>
</organism>
<evidence type="ECO:0000313" key="1">
    <source>
        <dbReference type="EMBL" id="CAF1618745.1"/>
    </source>
</evidence>
<dbReference type="EMBL" id="CAJNOK010055227">
    <property type="protein sequence ID" value="CAF1618745.1"/>
    <property type="molecule type" value="Genomic_DNA"/>
</dbReference>